<feature type="domain" description="BAP29/BAP31 transmembrane" evidence="3">
    <location>
        <begin position="7"/>
        <end position="134"/>
    </location>
</feature>
<dbReference type="Proteomes" id="UP001437256">
    <property type="component" value="Unassembled WGS sequence"/>
</dbReference>
<feature type="transmembrane region" description="Helical" evidence="2">
    <location>
        <begin position="6"/>
        <end position="33"/>
    </location>
</feature>
<gene>
    <name evidence="4" type="ORF">AAF712_009265</name>
</gene>
<dbReference type="InterPro" id="IPR040463">
    <property type="entry name" value="BAP29/BAP31_N"/>
</dbReference>
<sequence length="317" mass="36088">MNLNVPYIICIVILSLDFLTLAFLLFPLPRIFWRYIHRFAFDERKSIRTIRRGLKTLLIISTLFVLFLCFESLVRIIHYSIRDDRYRWPTWTYYYGRKLDARDNFFLAGATLLVSLALHRVLHIVISHLHLQEHLIEVYGKDIQSQPEDLSSEWLYRRRTMQDVRDTFSKAGDTFYKVRSSLGFTGRIQLPATPDAESGSGNHFRDEVITRQENEIAELRRALSQVPSPTGSDNTVRQGPGSPGPAMRAQAVSSGAEAMISSQEREIAELKNVIKNFSETLRAQTASQAAEYDRLAAQYGALSSKDAGGKGKDTVPK</sequence>
<keyword evidence="2" id="KW-1133">Transmembrane helix</keyword>
<dbReference type="EMBL" id="JBBXMP010000073">
    <property type="protein sequence ID" value="KAL0063820.1"/>
    <property type="molecule type" value="Genomic_DNA"/>
</dbReference>
<evidence type="ECO:0000259" key="3">
    <source>
        <dbReference type="Pfam" id="PF05529"/>
    </source>
</evidence>
<evidence type="ECO:0000256" key="1">
    <source>
        <dbReference type="SAM" id="MobiDB-lite"/>
    </source>
</evidence>
<dbReference type="Pfam" id="PF05529">
    <property type="entry name" value="Bap31"/>
    <property type="match status" value="1"/>
</dbReference>
<feature type="region of interest" description="Disordered" evidence="1">
    <location>
        <begin position="223"/>
        <end position="258"/>
    </location>
</feature>
<feature type="transmembrane region" description="Helical" evidence="2">
    <location>
        <begin position="54"/>
        <end position="81"/>
    </location>
</feature>
<evidence type="ECO:0000313" key="4">
    <source>
        <dbReference type="EMBL" id="KAL0063820.1"/>
    </source>
</evidence>
<feature type="compositionally biased region" description="Polar residues" evidence="1">
    <location>
        <begin position="225"/>
        <end position="237"/>
    </location>
</feature>
<evidence type="ECO:0000256" key="2">
    <source>
        <dbReference type="SAM" id="Phobius"/>
    </source>
</evidence>
<name>A0ABR2ZR74_9AGAR</name>
<comment type="caution">
    <text evidence="4">The sequence shown here is derived from an EMBL/GenBank/DDBJ whole genome shotgun (WGS) entry which is preliminary data.</text>
</comment>
<keyword evidence="2" id="KW-0812">Transmembrane</keyword>
<evidence type="ECO:0000313" key="5">
    <source>
        <dbReference type="Proteomes" id="UP001437256"/>
    </source>
</evidence>
<keyword evidence="2" id="KW-0472">Membrane</keyword>
<reference evidence="4 5" key="1">
    <citation type="submission" date="2024-05" db="EMBL/GenBank/DDBJ databases">
        <title>A draft genome resource for the thread blight pathogen Marasmius tenuissimus strain MS-2.</title>
        <authorList>
            <person name="Yulfo-Soto G.E."/>
            <person name="Baruah I.K."/>
            <person name="Amoako-Attah I."/>
            <person name="Bukari Y."/>
            <person name="Meinhardt L.W."/>
            <person name="Bailey B.A."/>
            <person name="Cohen S.P."/>
        </authorList>
    </citation>
    <scope>NUCLEOTIDE SEQUENCE [LARGE SCALE GENOMIC DNA]</scope>
    <source>
        <strain evidence="4 5">MS-2</strain>
    </source>
</reference>
<keyword evidence="5" id="KW-1185">Reference proteome</keyword>
<proteinExistence type="predicted"/>
<protein>
    <recommendedName>
        <fullName evidence="3">BAP29/BAP31 transmembrane domain-containing protein</fullName>
    </recommendedName>
</protein>
<accession>A0ABR2ZR74</accession>
<organism evidence="4 5">
    <name type="scientific">Marasmius tenuissimus</name>
    <dbReference type="NCBI Taxonomy" id="585030"/>
    <lineage>
        <taxon>Eukaryota</taxon>
        <taxon>Fungi</taxon>
        <taxon>Dikarya</taxon>
        <taxon>Basidiomycota</taxon>
        <taxon>Agaricomycotina</taxon>
        <taxon>Agaricomycetes</taxon>
        <taxon>Agaricomycetidae</taxon>
        <taxon>Agaricales</taxon>
        <taxon>Marasmiineae</taxon>
        <taxon>Marasmiaceae</taxon>
        <taxon>Marasmius</taxon>
    </lineage>
</organism>